<dbReference type="SUPFAM" id="SSF50978">
    <property type="entry name" value="WD40 repeat-like"/>
    <property type="match status" value="1"/>
</dbReference>
<accession>A0AAD9GDR1</accession>
<evidence type="ECO:0000313" key="3">
    <source>
        <dbReference type="Proteomes" id="UP001195914"/>
    </source>
</evidence>
<dbReference type="Pfam" id="PF25400">
    <property type="entry name" value="PH_FAN"/>
    <property type="match status" value="1"/>
</dbReference>
<dbReference type="Pfam" id="PF02138">
    <property type="entry name" value="Beach"/>
    <property type="match status" value="1"/>
</dbReference>
<evidence type="ECO:0000259" key="1">
    <source>
        <dbReference type="PROSITE" id="PS50197"/>
    </source>
</evidence>
<dbReference type="InterPro" id="IPR015943">
    <property type="entry name" value="WD40/YVTN_repeat-like_dom_sf"/>
</dbReference>
<feature type="domain" description="BEACH" evidence="1">
    <location>
        <begin position="340"/>
        <end position="677"/>
    </location>
</feature>
<dbReference type="SUPFAM" id="SSF81837">
    <property type="entry name" value="BEACH domain"/>
    <property type="match status" value="1"/>
</dbReference>
<reference evidence="2" key="1">
    <citation type="journal article" date="2014" name="Nucleic Acids Res.">
        <title>The evolutionary dynamics of variant antigen genes in Babesia reveal a history of genomic innovation underlying host-parasite interaction.</title>
        <authorList>
            <person name="Jackson A.P."/>
            <person name="Otto T.D."/>
            <person name="Darby A."/>
            <person name="Ramaprasad A."/>
            <person name="Xia D."/>
            <person name="Echaide I.E."/>
            <person name="Farber M."/>
            <person name="Gahlot S."/>
            <person name="Gamble J."/>
            <person name="Gupta D."/>
            <person name="Gupta Y."/>
            <person name="Jackson L."/>
            <person name="Malandrin L."/>
            <person name="Malas T.B."/>
            <person name="Moussa E."/>
            <person name="Nair M."/>
            <person name="Reid A.J."/>
            <person name="Sanders M."/>
            <person name="Sharma J."/>
            <person name="Tracey A."/>
            <person name="Quail M.A."/>
            <person name="Weir W."/>
            <person name="Wastling J.M."/>
            <person name="Hall N."/>
            <person name="Willadsen P."/>
            <person name="Lingelbach K."/>
            <person name="Shiels B."/>
            <person name="Tait A."/>
            <person name="Berriman M."/>
            <person name="Allred D.R."/>
            <person name="Pain A."/>
        </authorList>
    </citation>
    <scope>NUCLEOTIDE SEQUENCE</scope>
    <source>
        <strain evidence="2">1802A</strain>
    </source>
</reference>
<dbReference type="PROSITE" id="PS50197">
    <property type="entry name" value="BEACH"/>
    <property type="match status" value="1"/>
</dbReference>
<organism evidence="2 3">
    <name type="scientific">Babesia divergens</name>
    <dbReference type="NCBI Taxonomy" id="32595"/>
    <lineage>
        <taxon>Eukaryota</taxon>
        <taxon>Sar</taxon>
        <taxon>Alveolata</taxon>
        <taxon>Apicomplexa</taxon>
        <taxon>Aconoidasida</taxon>
        <taxon>Piroplasmida</taxon>
        <taxon>Babesiidae</taxon>
        <taxon>Babesia</taxon>
    </lineage>
</organism>
<dbReference type="InterPro" id="IPR050865">
    <property type="entry name" value="BEACH_Domain"/>
</dbReference>
<protein>
    <submittedName>
        <fullName evidence="2">Factor associated with neutral-sphingomyelinase activation</fullName>
    </submittedName>
</protein>
<dbReference type="InterPro" id="IPR036322">
    <property type="entry name" value="WD40_repeat_dom_sf"/>
</dbReference>
<dbReference type="EMBL" id="JAHBMH010000044">
    <property type="protein sequence ID" value="KAK1936376.1"/>
    <property type="molecule type" value="Genomic_DNA"/>
</dbReference>
<dbReference type="Gene3D" id="2.130.10.10">
    <property type="entry name" value="YVTN repeat-like/Quinoprotein amine dehydrogenase"/>
    <property type="match status" value="1"/>
</dbReference>
<sequence length="1042" mass="116549">MLSTVRSFDLVLLEEGEDYVCDAACSLLSPFPCETTQLTWPQFVESLKNANASRSKVRKGRIRVGTKSLIFEPDALDSPILKLHFQSITSINDSIHISKGIAVSCTRVISVPTAIYNGKTRFLSAYDIHTVKGADSTVGSAPFGALDRNSSTSMNLPGFVFIFAFATNDIHDEQLSDYMRLWGAYKLNIEPETPDVQQTGMFSQALIQPREKLLLGCSSASIYPEAVYCWRLKRMVRHGGFAALTDRAFYFQPSPNFSRKSCKRIAIDRILCIFKRDSGVPSNGESATALEIISLPEESIEKRLQNSRKLYSCLYLEFKRESDREKFSTTLKSMIPRVFFALESRAFRNEMTQLWRRGMLPNFQYIDFLNYISGRSRYDMSHYPIFPWVIADYESASLDLKNPKSFRDLSKPIGALNMERLLHLKKRMSTLQLLDKSTADTANAGDSETCSCGNNKCDKCLMRMWNNGFYLYCSHYSTPALVVFFLIRLLPECQLRLYSGKFDAAARTFKSMAETFHNVLHGHSTFFELIPEFYSGSDTFLRNQLNITTQDGRLGDVELPLWAGNSSVEFMKIMRNALESEYVSRHIHEWIDLIFGYKQTGLVGGVCSEINLGQESIKSDNTFHPLSYLSSVRAGKLNLTGATQNLLRTMGTKAISVQVREFGQAPIILFDTPHPQRICHPQWQESDDPIANAPWFIYGHLRNIVYDHSQDSLVLRDWVSLGNRITGVGFAEAGLVYALSPKGTVSLRHADEPEKVMLTSVDRNSLTCAKALMGHLCVCSSSGWLTLCNLESIIALRDGLPSSGQPSNAERYSVSDGDKGVLFYRKQIHSDGVSCLSFSDGVLTSGGFDETVKQFQFTNSEIRLIGVYDEQNGPLASLSCVSGLLLTATVGGSLTLWDPRTPHIPVWNHEICSKSNDYRVIACGISNRYIQLVSTDETPVIFWDVRMLNSLNSCTGFKREISLPNFKTFSAICDPNDCVCLGGVQDGVSTLHIYDLHTKSSLMSTTLSGLKYPTFMAANEFSGAHRLLLANTVGDAKSLRVE</sequence>
<proteinExistence type="predicted"/>
<comment type="caution">
    <text evidence="2">The sequence shown here is derived from an EMBL/GenBank/DDBJ whole genome shotgun (WGS) entry which is preliminary data.</text>
</comment>
<dbReference type="AlphaFoldDB" id="A0AAD9GDR1"/>
<dbReference type="PANTHER" id="PTHR13743:SF123">
    <property type="entry name" value="PROTEIN FAN"/>
    <property type="match status" value="1"/>
</dbReference>
<reference evidence="2" key="2">
    <citation type="submission" date="2021-05" db="EMBL/GenBank/DDBJ databases">
        <authorList>
            <person name="Pain A."/>
        </authorList>
    </citation>
    <scope>NUCLEOTIDE SEQUENCE</scope>
    <source>
        <strain evidence="2">1802A</strain>
    </source>
</reference>
<dbReference type="InterPro" id="IPR036372">
    <property type="entry name" value="BEACH_dom_sf"/>
</dbReference>
<dbReference type="PANTHER" id="PTHR13743">
    <property type="entry name" value="BEIGE/BEACH-RELATED"/>
    <property type="match status" value="1"/>
</dbReference>
<dbReference type="InterPro" id="IPR000409">
    <property type="entry name" value="BEACH_dom"/>
</dbReference>
<dbReference type="SMART" id="SM01026">
    <property type="entry name" value="Beach"/>
    <property type="match status" value="1"/>
</dbReference>
<gene>
    <name evidence="2" type="ORF">X943_003059</name>
</gene>
<evidence type="ECO:0000313" key="2">
    <source>
        <dbReference type="EMBL" id="KAK1936376.1"/>
    </source>
</evidence>
<dbReference type="Gene3D" id="1.10.1540.10">
    <property type="entry name" value="BEACH domain"/>
    <property type="match status" value="1"/>
</dbReference>
<dbReference type="Proteomes" id="UP001195914">
    <property type="component" value="Unassembled WGS sequence"/>
</dbReference>
<dbReference type="InterPro" id="IPR057496">
    <property type="entry name" value="FAN-like_PH"/>
</dbReference>
<name>A0AAD9GDR1_BABDI</name>
<dbReference type="CDD" id="cd06071">
    <property type="entry name" value="Beach"/>
    <property type="match status" value="1"/>
</dbReference>
<keyword evidence="3" id="KW-1185">Reference proteome</keyword>